<organism evidence="1 2">
    <name type="scientific">BD1-7 clade bacterium</name>
    <dbReference type="NCBI Taxonomy" id="2029982"/>
    <lineage>
        <taxon>Bacteria</taxon>
        <taxon>Pseudomonadati</taxon>
        <taxon>Pseudomonadota</taxon>
        <taxon>Gammaproteobacteria</taxon>
        <taxon>Cellvibrionales</taxon>
        <taxon>Spongiibacteraceae</taxon>
        <taxon>BD1-7 clade</taxon>
    </lineage>
</organism>
<keyword evidence="2" id="KW-1185">Reference proteome</keyword>
<accession>A0A5S9PIF3</accession>
<dbReference type="AlphaFoldDB" id="A0A5S9PIF3"/>
<protein>
    <submittedName>
        <fullName evidence="1">Uncharacterized protein</fullName>
    </submittedName>
</protein>
<dbReference type="Proteomes" id="UP000441399">
    <property type="component" value="Unassembled WGS sequence"/>
</dbReference>
<proteinExistence type="predicted"/>
<name>A0A5S9PIF3_9GAMM</name>
<evidence type="ECO:0000313" key="2">
    <source>
        <dbReference type="Proteomes" id="UP000441399"/>
    </source>
</evidence>
<gene>
    <name evidence="1" type="ORF">OPDIPICF_04582</name>
</gene>
<dbReference type="EMBL" id="CACSIO010000011">
    <property type="protein sequence ID" value="CAA0103893.1"/>
    <property type="molecule type" value="Genomic_DNA"/>
</dbReference>
<reference evidence="1 2" key="1">
    <citation type="submission" date="2019-11" db="EMBL/GenBank/DDBJ databases">
        <authorList>
            <person name="Holert J."/>
        </authorList>
    </citation>
    <scope>NUCLEOTIDE SEQUENCE [LARGE SCALE GENOMIC DNA]</scope>
    <source>
        <strain evidence="1">SB11_3</strain>
    </source>
</reference>
<sequence length="80" mass="8770">MNSSDLRNKFGNTVHLDKRATQVGKFPNTIQTRNVRCCEVAASFALFKAVGRNVTSVRIVVIQRRDIAAVRECSGGGSVF</sequence>
<evidence type="ECO:0000313" key="1">
    <source>
        <dbReference type="EMBL" id="CAA0103893.1"/>
    </source>
</evidence>